<dbReference type="CDD" id="cd03399">
    <property type="entry name" value="SPFH_flotillin"/>
    <property type="match status" value="1"/>
</dbReference>
<dbReference type="GO" id="GO:0002020">
    <property type="term" value="F:protease binding"/>
    <property type="evidence" value="ECO:0007669"/>
    <property type="project" value="TreeGrafter"/>
</dbReference>
<dbReference type="InterPro" id="IPR036013">
    <property type="entry name" value="Band_7/SPFH_dom_sf"/>
</dbReference>
<comment type="caution">
    <text evidence="7">The sequence shown here is derived from an EMBL/GenBank/DDBJ whole genome shotgun (WGS) entry which is preliminary data.</text>
</comment>
<dbReference type="EMBL" id="MHKK01000059">
    <property type="protein sequence ID" value="OGY88620.1"/>
    <property type="molecule type" value="Genomic_DNA"/>
</dbReference>
<evidence type="ECO:0000256" key="4">
    <source>
        <dbReference type="SAM" id="Coils"/>
    </source>
</evidence>
<evidence type="ECO:0000313" key="7">
    <source>
        <dbReference type="EMBL" id="OGY88620.1"/>
    </source>
</evidence>
<comment type="similarity">
    <text evidence="2">Belongs to the band 7/mec-2 family. Flotillin subfamily.</text>
</comment>
<feature type="transmembrane region" description="Helical" evidence="5">
    <location>
        <begin position="7"/>
        <end position="29"/>
    </location>
</feature>
<dbReference type="SUPFAM" id="SSF117892">
    <property type="entry name" value="Band 7/SPFH domain"/>
    <property type="match status" value="1"/>
</dbReference>
<evidence type="ECO:0000313" key="8">
    <source>
        <dbReference type="Proteomes" id="UP000177817"/>
    </source>
</evidence>
<evidence type="ECO:0000256" key="5">
    <source>
        <dbReference type="SAM" id="Phobius"/>
    </source>
</evidence>
<organism evidence="7 8">
    <name type="scientific">Candidatus Komeilibacteria bacterium RIFCSPHIGHO2_01_FULL_52_14</name>
    <dbReference type="NCBI Taxonomy" id="1798549"/>
    <lineage>
        <taxon>Bacteria</taxon>
        <taxon>Candidatus Komeiliibacteriota</taxon>
    </lineage>
</organism>
<dbReference type="AlphaFoldDB" id="A0A1G2BJZ7"/>
<dbReference type="Proteomes" id="UP000177817">
    <property type="component" value="Unassembled WGS sequence"/>
</dbReference>
<evidence type="ECO:0000256" key="1">
    <source>
        <dbReference type="ARBA" id="ARBA00004370"/>
    </source>
</evidence>
<dbReference type="PANTHER" id="PTHR13806:SF46">
    <property type="entry name" value="FLOTILLIN-1-RELATED"/>
    <property type="match status" value="1"/>
</dbReference>
<dbReference type="InterPro" id="IPR001107">
    <property type="entry name" value="Band_7"/>
</dbReference>
<dbReference type="Pfam" id="PF01145">
    <property type="entry name" value="Band_7"/>
    <property type="match status" value="1"/>
</dbReference>
<evidence type="ECO:0000256" key="3">
    <source>
        <dbReference type="ARBA" id="ARBA00023136"/>
    </source>
</evidence>
<name>A0A1G2BJZ7_9BACT</name>
<evidence type="ECO:0000259" key="6">
    <source>
        <dbReference type="Pfam" id="PF01145"/>
    </source>
</evidence>
<reference evidence="7 8" key="1">
    <citation type="journal article" date="2016" name="Nat. Commun.">
        <title>Thousands of microbial genomes shed light on interconnected biogeochemical processes in an aquifer system.</title>
        <authorList>
            <person name="Anantharaman K."/>
            <person name="Brown C.T."/>
            <person name="Hug L.A."/>
            <person name="Sharon I."/>
            <person name="Castelle C.J."/>
            <person name="Probst A.J."/>
            <person name="Thomas B.C."/>
            <person name="Singh A."/>
            <person name="Wilkins M.J."/>
            <person name="Karaoz U."/>
            <person name="Brodie E.L."/>
            <person name="Williams K.H."/>
            <person name="Hubbard S.S."/>
            <person name="Banfield J.F."/>
        </authorList>
    </citation>
    <scope>NUCLEOTIDE SEQUENCE [LARGE SCALE GENOMIC DNA]</scope>
</reference>
<feature type="coiled-coil region" evidence="4">
    <location>
        <begin position="298"/>
        <end position="325"/>
    </location>
</feature>
<dbReference type="Gene3D" id="3.30.479.30">
    <property type="entry name" value="Band 7 domain"/>
    <property type="match status" value="1"/>
</dbReference>
<keyword evidence="4" id="KW-0175">Coiled coil</keyword>
<dbReference type="InterPro" id="IPR027705">
    <property type="entry name" value="Flotillin_fam"/>
</dbReference>
<keyword evidence="5" id="KW-0812">Transmembrane</keyword>
<accession>A0A1G2BJZ7</accession>
<keyword evidence="5" id="KW-1133">Transmembrane helix</keyword>
<gene>
    <name evidence="7" type="ORF">A2677_02920</name>
</gene>
<keyword evidence="3 5" id="KW-0472">Membrane</keyword>
<protein>
    <recommendedName>
        <fullName evidence="6">Band 7 domain-containing protein</fullName>
    </recommendedName>
</protein>
<feature type="domain" description="Band 7" evidence="6">
    <location>
        <begin position="37"/>
        <end position="219"/>
    </location>
</feature>
<dbReference type="GO" id="GO:0072659">
    <property type="term" value="P:protein localization to plasma membrane"/>
    <property type="evidence" value="ECO:0007669"/>
    <property type="project" value="TreeGrafter"/>
</dbReference>
<dbReference type="GO" id="GO:0005886">
    <property type="term" value="C:plasma membrane"/>
    <property type="evidence" value="ECO:0007669"/>
    <property type="project" value="TreeGrafter"/>
</dbReference>
<proteinExistence type="inferred from homology"/>
<comment type="subcellular location">
    <subcellularLocation>
        <location evidence="1">Membrane</location>
    </subcellularLocation>
</comment>
<evidence type="ECO:0000256" key="2">
    <source>
        <dbReference type="ARBA" id="ARBA00007161"/>
    </source>
</evidence>
<dbReference type="PANTHER" id="PTHR13806">
    <property type="entry name" value="FLOTILLIN-RELATED"/>
    <property type="match status" value="1"/>
</dbReference>
<sequence length="569" mass="60496">MLQSISGALVAIVPIGLALVVLGIIVTVARNYRRCAPNEVLVVYGRKQKDGKGYRLITGGATFVYPILESFMRVKLDTFQVGFAVQDTPNRDGVAVSVDAVANMKISSDPMMLANAVERLLEMGNVPEKLKGLCTSTLEGQLRMIVGQLTVEEIVKDREKMQHSVLTVSKAELNKLGLEVDNFVIQKISDKHGYIDALGLARTAEVKRDAEIGRAQAEAESKIKTAQADRNARTEAATARQAAEIAEANATQAISDAQRLRDEQIAKNLAVVKSMQARVEIAAQTAAAEESKLLKVAQVAAREAEVEAETKLQEKERERMDAQMRATVIVKAEREKDARLITAEATQLAATKEGEAFRIKRAKEGEGEREYQTATAEGRKQAAAALQTEKEAEAAGQRALLLATAEGTKATGEAEGKAIAAKLLAEAEGILKKNEAMAEMSPQALRVIVLELMPQIIEKAGVAFEKALGAAMEPVGQGIAAIDSIKIVDMGNGNGNGSNPLSKIMGAAPAVLTQLFAALKATGIDPTKLFGMIGLDAKDLGAIFAGAADETVAAGRAERDTDASARVSA</sequence>